<evidence type="ECO:0000313" key="5">
    <source>
        <dbReference type="EMBL" id="KAK8762350.1"/>
    </source>
</evidence>
<evidence type="ECO:0000256" key="1">
    <source>
        <dbReference type="ARBA" id="ARBA00004275"/>
    </source>
</evidence>
<gene>
    <name evidence="5" type="ORF">V5799_026383</name>
</gene>
<sequence length="245" mass="27226">MSGQKRTCPLRRLVVLLPLTDWRLDCSYKNEGLRKGDVFLAYLPLMHSGPIWVLFTALTHHLQVVMLAATDLASLLAPIIKYKVTTLVLYPTHGQHLVQRGLPASLDVSSVQYIFIAGSSIPPQILRQLAQLFSKCIIIHGDTGYYTARGELYMLDRLKDLIKCMDQQVAPAELEELLQEHPDVAQAAVTGVPHAEYGEAPIAFVVLKSQPATEDERRAKTLALTAYIKSEWVRHRGVAGDGFLA</sequence>
<dbReference type="Gene3D" id="3.30.300.30">
    <property type="match status" value="1"/>
</dbReference>
<dbReference type="InterPro" id="IPR025110">
    <property type="entry name" value="AMP-bd_C"/>
</dbReference>
<comment type="subcellular location">
    <subcellularLocation>
        <location evidence="1">Peroxisome</location>
    </subcellularLocation>
</comment>
<evidence type="ECO:0008006" key="7">
    <source>
        <dbReference type="Google" id="ProtNLM"/>
    </source>
</evidence>
<evidence type="ECO:0000256" key="2">
    <source>
        <dbReference type="ARBA" id="ARBA00023140"/>
    </source>
</evidence>
<proteinExistence type="predicted"/>
<organism evidence="5 6">
    <name type="scientific">Amblyomma americanum</name>
    <name type="common">Lone star tick</name>
    <dbReference type="NCBI Taxonomy" id="6943"/>
    <lineage>
        <taxon>Eukaryota</taxon>
        <taxon>Metazoa</taxon>
        <taxon>Ecdysozoa</taxon>
        <taxon>Arthropoda</taxon>
        <taxon>Chelicerata</taxon>
        <taxon>Arachnida</taxon>
        <taxon>Acari</taxon>
        <taxon>Parasitiformes</taxon>
        <taxon>Ixodida</taxon>
        <taxon>Ixodoidea</taxon>
        <taxon>Ixodidae</taxon>
        <taxon>Amblyomminae</taxon>
        <taxon>Amblyomma</taxon>
    </lineage>
</organism>
<dbReference type="EMBL" id="JARKHS020030169">
    <property type="protein sequence ID" value="KAK8762350.1"/>
    <property type="molecule type" value="Genomic_DNA"/>
</dbReference>
<dbReference type="GO" id="GO:0016405">
    <property type="term" value="F:CoA-ligase activity"/>
    <property type="evidence" value="ECO:0007669"/>
    <property type="project" value="TreeGrafter"/>
</dbReference>
<dbReference type="InterPro" id="IPR045851">
    <property type="entry name" value="AMP-bd_C_sf"/>
</dbReference>
<accession>A0AAQ4DIR0</accession>
<feature type="domain" description="AMP-dependent synthetase/ligase" evidence="3">
    <location>
        <begin position="31"/>
        <end position="140"/>
    </location>
</feature>
<keyword evidence="6" id="KW-1185">Reference proteome</keyword>
<evidence type="ECO:0000259" key="4">
    <source>
        <dbReference type="Pfam" id="PF13193"/>
    </source>
</evidence>
<dbReference type="PANTHER" id="PTHR24096">
    <property type="entry name" value="LONG-CHAIN-FATTY-ACID--COA LIGASE"/>
    <property type="match status" value="1"/>
</dbReference>
<dbReference type="InterPro" id="IPR000873">
    <property type="entry name" value="AMP-dep_synth/lig_dom"/>
</dbReference>
<name>A0AAQ4DIR0_AMBAM</name>
<dbReference type="InterPro" id="IPR042099">
    <property type="entry name" value="ANL_N_sf"/>
</dbReference>
<comment type="caution">
    <text evidence="5">The sequence shown here is derived from an EMBL/GenBank/DDBJ whole genome shotgun (WGS) entry which is preliminary data.</text>
</comment>
<dbReference type="Proteomes" id="UP001321473">
    <property type="component" value="Unassembled WGS sequence"/>
</dbReference>
<reference evidence="5 6" key="1">
    <citation type="journal article" date="2023" name="Arcadia Sci">
        <title>De novo assembly of a long-read Amblyomma americanum tick genome.</title>
        <authorList>
            <person name="Chou S."/>
            <person name="Poskanzer K.E."/>
            <person name="Rollins M."/>
            <person name="Thuy-Boun P.S."/>
        </authorList>
    </citation>
    <scope>NUCLEOTIDE SEQUENCE [LARGE SCALE GENOMIC DNA]</scope>
    <source>
        <strain evidence="5">F_SG_1</strain>
        <tissue evidence="5">Salivary glands</tissue>
    </source>
</reference>
<dbReference type="SUPFAM" id="SSF56801">
    <property type="entry name" value="Acetyl-CoA synthetase-like"/>
    <property type="match status" value="1"/>
</dbReference>
<protein>
    <recommendedName>
        <fullName evidence="7">Acyl-coa synthetase</fullName>
    </recommendedName>
</protein>
<evidence type="ECO:0000313" key="6">
    <source>
        <dbReference type="Proteomes" id="UP001321473"/>
    </source>
</evidence>
<dbReference type="AlphaFoldDB" id="A0AAQ4DIR0"/>
<dbReference type="GO" id="GO:0005777">
    <property type="term" value="C:peroxisome"/>
    <property type="evidence" value="ECO:0007669"/>
    <property type="project" value="UniProtKB-SubCell"/>
</dbReference>
<evidence type="ECO:0000259" key="3">
    <source>
        <dbReference type="Pfam" id="PF00501"/>
    </source>
</evidence>
<dbReference type="Pfam" id="PF00501">
    <property type="entry name" value="AMP-binding"/>
    <property type="match status" value="1"/>
</dbReference>
<dbReference type="PANTHER" id="PTHR24096:SF422">
    <property type="entry name" value="BCDNA.GH02901"/>
    <property type="match status" value="1"/>
</dbReference>
<keyword evidence="2" id="KW-0576">Peroxisome</keyword>
<dbReference type="Pfam" id="PF13193">
    <property type="entry name" value="AMP-binding_C"/>
    <property type="match status" value="1"/>
</dbReference>
<feature type="domain" description="AMP-binding enzyme C-terminal" evidence="4">
    <location>
        <begin position="173"/>
        <end position="216"/>
    </location>
</feature>
<dbReference type="Gene3D" id="3.40.50.12780">
    <property type="entry name" value="N-terminal domain of ligase-like"/>
    <property type="match status" value="1"/>
</dbReference>